<dbReference type="OMA" id="FIMHISC"/>
<feature type="transmembrane region" description="Helical" evidence="22">
    <location>
        <begin position="27"/>
        <end position="51"/>
    </location>
</feature>
<comment type="catalytic activity">
    <reaction evidence="20">
        <text>pemetrexed(in) + H(+)(in) = pemetrexed(out) + H(+)(out)</text>
        <dbReference type="Rhea" id="RHEA:70171"/>
        <dbReference type="ChEBI" id="CHEBI:15378"/>
        <dbReference type="ChEBI" id="CHEBI:63724"/>
    </reaction>
</comment>
<comment type="catalytic activity">
    <reaction evidence="17">
        <text>folate(in) + H(+)(in) = folate(out) + H(+)(out)</text>
        <dbReference type="Rhea" id="RHEA:70159"/>
        <dbReference type="ChEBI" id="CHEBI:15378"/>
        <dbReference type="ChEBI" id="CHEBI:62501"/>
    </reaction>
</comment>
<evidence type="ECO:0000256" key="3">
    <source>
        <dbReference type="ARBA" id="ARBA00004496"/>
    </source>
</evidence>
<reference evidence="23" key="1">
    <citation type="submission" date="2022-11" db="UniProtKB">
        <authorList>
            <consortium name="EnsemblMetazoa"/>
        </authorList>
    </citation>
    <scope>IDENTIFICATION</scope>
</reference>
<keyword evidence="8 22" id="KW-0812">Transmembrane</keyword>
<evidence type="ECO:0000256" key="5">
    <source>
        <dbReference type="ARBA" id="ARBA00022448"/>
    </source>
</evidence>
<evidence type="ECO:0000256" key="17">
    <source>
        <dbReference type="ARBA" id="ARBA00036250"/>
    </source>
</evidence>
<dbReference type="Pfam" id="PF07690">
    <property type="entry name" value="MFS_1"/>
    <property type="match status" value="1"/>
</dbReference>
<keyword evidence="9" id="KW-0967">Endosome</keyword>
<evidence type="ECO:0000256" key="8">
    <source>
        <dbReference type="ARBA" id="ARBA00022692"/>
    </source>
</evidence>
<feature type="transmembrane region" description="Helical" evidence="22">
    <location>
        <begin position="279"/>
        <end position="302"/>
    </location>
</feature>
<keyword evidence="14" id="KW-1015">Disulfide bond</keyword>
<feature type="transmembrane region" description="Helical" evidence="22">
    <location>
        <begin position="93"/>
        <end position="116"/>
    </location>
</feature>
<evidence type="ECO:0000256" key="14">
    <source>
        <dbReference type="ARBA" id="ARBA00023157"/>
    </source>
</evidence>
<evidence type="ECO:0000256" key="4">
    <source>
        <dbReference type="ARBA" id="ARBA00004554"/>
    </source>
</evidence>
<dbReference type="GO" id="GO:0005542">
    <property type="term" value="F:folic acid binding"/>
    <property type="evidence" value="ECO:0007669"/>
    <property type="project" value="UniProtKB-KW"/>
</dbReference>
<dbReference type="GO" id="GO:0016323">
    <property type="term" value="C:basolateral plasma membrane"/>
    <property type="evidence" value="ECO:0007669"/>
    <property type="project" value="UniProtKB-SubCell"/>
</dbReference>
<keyword evidence="12 22" id="KW-1133">Transmembrane helix</keyword>
<feature type="transmembrane region" description="Helical" evidence="22">
    <location>
        <begin position="189"/>
        <end position="211"/>
    </location>
</feature>
<dbReference type="OrthoDB" id="419734at2759"/>
<evidence type="ECO:0000256" key="16">
    <source>
        <dbReference type="ARBA" id="ARBA00036193"/>
    </source>
</evidence>
<evidence type="ECO:0000256" key="22">
    <source>
        <dbReference type="SAM" id="Phobius"/>
    </source>
</evidence>
<dbReference type="InterPro" id="IPR011701">
    <property type="entry name" value="MFS"/>
</dbReference>
<dbReference type="EnsemblMetazoa" id="XM_038220411.1">
    <property type="protein sequence ID" value="XP_038076339.1"/>
    <property type="gene ID" value="LOC119744476"/>
</dbReference>
<dbReference type="GeneID" id="119744476"/>
<evidence type="ECO:0000256" key="1">
    <source>
        <dbReference type="ARBA" id="ARBA00004337"/>
    </source>
</evidence>
<keyword evidence="10" id="KW-0769">Symport</keyword>
<dbReference type="GO" id="GO:0010008">
    <property type="term" value="C:endosome membrane"/>
    <property type="evidence" value="ECO:0007669"/>
    <property type="project" value="UniProtKB-SubCell"/>
</dbReference>
<evidence type="ECO:0000256" key="11">
    <source>
        <dbReference type="ARBA" id="ARBA00022954"/>
    </source>
</evidence>
<keyword evidence="24" id="KW-1185">Reference proteome</keyword>
<name>A0A914BJR4_PATMI</name>
<evidence type="ECO:0000256" key="21">
    <source>
        <dbReference type="ARBA" id="ARBA00047850"/>
    </source>
</evidence>
<keyword evidence="6" id="KW-1003">Cell membrane</keyword>
<feature type="transmembrane region" description="Helical" evidence="22">
    <location>
        <begin position="217"/>
        <end position="241"/>
    </location>
</feature>
<evidence type="ECO:0000256" key="2">
    <source>
        <dbReference type="ARBA" id="ARBA00004424"/>
    </source>
</evidence>
<sequence length="497" mass="54130">MTDSETEVTPNSPSKSMSSLERAQRRWVTVEPIISLAVVGSITISLIRPFYLKGRLGESMFNITEQEEIAKCQANNSDGGVIEDEIQAQASLWLLYLSTAAKIPVVVSSIILGTLSDRLGRKLCLVIPIFGFICQEIVYILSVYYKLPLPVLLVGDVIQGLSGGYMSLFAGCLSYITDVTSEKQRTMRIAVAEMLMLLIGGIVQVSSGYMLRDLGPIPPLAMALGLNVLCLMYVAIPGILIDTVDRKTISEHRKGFKEAGMSVVKLLKFNENGRRWQMLLLDFFLFFVLLNVNGAMSIYILYGSAEPFCWSAATAGLVAAFGLIAGSIGMVAGTKLFSCCLDEYWIMQISCLSSLAFDVVMGVSQSTALVFVGNALGALRGMGTPVARSVLSTIVDPSEIGAAFSIVACMDTISSFSATLMIPSIYAATVSYMPPLIFYVLSGLSFIPNVIVLILQIHWPRRRGYEPIKGSSTYDDCSAEEDWKQNHTTSMSILETE</sequence>
<evidence type="ECO:0000256" key="10">
    <source>
        <dbReference type="ARBA" id="ARBA00022847"/>
    </source>
</evidence>
<evidence type="ECO:0000256" key="13">
    <source>
        <dbReference type="ARBA" id="ARBA00023136"/>
    </source>
</evidence>
<evidence type="ECO:0000256" key="12">
    <source>
        <dbReference type="ARBA" id="ARBA00022989"/>
    </source>
</evidence>
<comment type="catalytic activity">
    <reaction evidence="21">
        <text>methotrexate(in) + H(+)(in) = methotrexate(out) + H(+)(out)</text>
        <dbReference type="Rhea" id="RHEA:70163"/>
        <dbReference type="ChEBI" id="CHEBI:15378"/>
        <dbReference type="ChEBI" id="CHEBI:50681"/>
    </reaction>
</comment>
<accession>A0A914BJR4</accession>
<dbReference type="SUPFAM" id="SSF103473">
    <property type="entry name" value="MFS general substrate transporter"/>
    <property type="match status" value="1"/>
</dbReference>
<feature type="transmembrane region" description="Helical" evidence="22">
    <location>
        <begin position="432"/>
        <end position="455"/>
    </location>
</feature>
<organism evidence="23 24">
    <name type="scientific">Patiria miniata</name>
    <name type="common">Bat star</name>
    <name type="synonym">Asterina miniata</name>
    <dbReference type="NCBI Taxonomy" id="46514"/>
    <lineage>
        <taxon>Eukaryota</taxon>
        <taxon>Metazoa</taxon>
        <taxon>Echinodermata</taxon>
        <taxon>Eleutherozoa</taxon>
        <taxon>Asterozoa</taxon>
        <taxon>Asteroidea</taxon>
        <taxon>Valvatacea</taxon>
        <taxon>Valvatida</taxon>
        <taxon>Asterinidae</taxon>
        <taxon>Patiria</taxon>
    </lineage>
</organism>
<proteinExistence type="predicted"/>
<comment type="subcellular location">
    <subcellularLocation>
        <location evidence="2">Apical cell membrane</location>
        <topology evidence="2">Multi-pass membrane protein</topology>
    </subcellularLocation>
    <subcellularLocation>
        <location evidence="4">Basolateral cell membrane</location>
        <topology evidence="4">Multi-pass membrane protein</topology>
    </subcellularLocation>
    <subcellularLocation>
        <location evidence="3">Cytoplasm</location>
    </subcellularLocation>
    <subcellularLocation>
        <location evidence="1">Endosome membrane</location>
        <topology evidence="1">Multi-pass membrane protein</topology>
    </subcellularLocation>
</comment>
<evidence type="ECO:0000256" key="18">
    <source>
        <dbReference type="ARBA" id="ARBA00040650"/>
    </source>
</evidence>
<feature type="transmembrane region" description="Helical" evidence="22">
    <location>
        <begin position="123"/>
        <end position="145"/>
    </location>
</feature>
<feature type="transmembrane region" description="Helical" evidence="22">
    <location>
        <begin position="403"/>
        <end position="426"/>
    </location>
</feature>
<keyword evidence="5" id="KW-0813">Transport</keyword>
<evidence type="ECO:0000256" key="9">
    <source>
        <dbReference type="ARBA" id="ARBA00022753"/>
    </source>
</evidence>
<dbReference type="Gene3D" id="1.20.1250.20">
    <property type="entry name" value="MFS general substrate transporter like domains"/>
    <property type="match status" value="1"/>
</dbReference>
<dbReference type="RefSeq" id="XP_038076339.1">
    <property type="nucleotide sequence ID" value="XM_038220411.1"/>
</dbReference>
<protein>
    <recommendedName>
        <fullName evidence="18">Proton-coupled folate transporter</fullName>
    </recommendedName>
    <alternativeName>
        <fullName evidence="19">Solute carrier family 46 member 1</fullName>
    </alternativeName>
</protein>
<feature type="transmembrane region" description="Helical" evidence="22">
    <location>
        <begin position="308"/>
        <end position="332"/>
    </location>
</feature>
<dbReference type="AlphaFoldDB" id="A0A914BJR4"/>
<evidence type="ECO:0000256" key="20">
    <source>
        <dbReference type="ARBA" id="ARBA00047769"/>
    </source>
</evidence>
<dbReference type="PANTHER" id="PTHR23507:SF2">
    <property type="entry name" value="PROTON-COUPLED FOLATE TRANSPORTER"/>
    <property type="match status" value="1"/>
</dbReference>
<evidence type="ECO:0000313" key="23">
    <source>
        <dbReference type="EnsemblMetazoa" id="XP_038076339.1"/>
    </source>
</evidence>
<dbReference type="InterPro" id="IPR036259">
    <property type="entry name" value="MFS_trans_sf"/>
</dbReference>
<dbReference type="GO" id="GO:0016324">
    <property type="term" value="C:apical plasma membrane"/>
    <property type="evidence" value="ECO:0007669"/>
    <property type="project" value="UniProtKB-SubCell"/>
</dbReference>
<keyword evidence="11" id="KW-0290">Folate-binding</keyword>
<keyword evidence="7" id="KW-0963">Cytoplasm</keyword>
<feature type="transmembrane region" description="Helical" evidence="22">
    <location>
        <begin position="157"/>
        <end position="177"/>
    </location>
</feature>
<evidence type="ECO:0000256" key="15">
    <source>
        <dbReference type="ARBA" id="ARBA00023180"/>
    </source>
</evidence>
<evidence type="ECO:0000256" key="19">
    <source>
        <dbReference type="ARBA" id="ARBA00042514"/>
    </source>
</evidence>
<dbReference type="GO" id="GO:0015293">
    <property type="term" value="F:symporter activity"/>
    <property type="evidence" value="ECO:0007669"/>
    <property type="project" value="UniProtKB-KW"/>
</dbReference>
<dbReference type="Proteomes" id="UP000887568">
    <property type="component" value="Unplaced"/>
</dbReference>
<evidence type="ECO:0000256" key="7">
    <source>
        <dbReference type="ARBA" id="ARBA00022490"/>
    </source>
</evidence>
<comment type="catalytic activity">
    <reaction evidence="16">
        <text>(6S)-5-methyl-5,6,7,8-tetrahydrofolate(in) + H(+)(in) = (6S)-5-methyl-5,6,7,8-tetrahydrofolate(out) + H(+)(out)</text>
        <dbReference type="Rhea" id="RHEA:70167"/>
        <dbReference type="ChEBI" id="CHEBI:15378"/>
        <dbReference type="ChEBI" id="CHEBI:18608"/>
    </reaction>
</comment>
<keyword evidence="15" id="KW-0325">Glycoprotein</keyword>
<evidence type="ECO:0000256" key="6">
    <source>
        <dbReference type="ARBA" id="ARBA00022475"/>
    </source>
</evidence>
<keyword evidence="13 22" id="KW-0472">Membrane</keyword>
<dbReference type="PANTHER" id="PTHR23507">
    <property type="entry name" value="ZGC:174356"/>
    <property type="match status" value="1"/>
</dbReference>
<evidence type="ECO:0000313" key="24">
    <source>
        <dbReference type="Proteomes" id="UP000887568"/>
    </source>
</evidence>